<feature type="compositionally biased region" description="Low complexity" evidence="1">
    <location>
        <begin position="1312"/>
        <end position="1341"/>
    </location>
</feature>
<feature type="compositionally biased region" description="Low complexity" evidence="1">
    <location>
        <begin position="169"/>
        <end position="192"/>
    </location>
</feature>
<feature type="compositionally biased region" description="Polar residues" evidence="1">
    <location>
        <begin position="117"/>
        <end position="127"/>
    </location>
</feature>
<name>A0AAN6GI68_9BASI</name>
<dbReference type="InterPro" id="IPR041545">
    <property type="entry name" value="DUF5601"/>
</dbReference>
<reference evidence="3" key="1">
    <citation type="journal article" date="2023" name="PhytoFront">
        <title>Draft Genome Resources of Seven Strains of Tilletia horrida, Causal Agent of Kernel Smut of Rice.</title>
        <authorList>
            <person name="Khanal S."/>
            <person name="Antony Babu S."/>
            <person name="Zhou X.G."/>
        </authorList>
    </citation>
    <scope>NUCLEOTIDE SEQUENCE</scope>
    <source>
        <strain evidence="3">TX3</strain>
    </source>
</reference>
<sequence length="1404" mass="144709">MSQPEQHEPEADSVPPAPVASTTDAGSAPAIVEPESHATPAVATESLTAVSRQGPMSVGRVPSEPANGDGDGDGDAAGQSQENEEKDGAEDGAVPAAPAAEQEPVSEEPVGQADDVPQTQPTKTQPDASGRGDDVDEGVSESPLQASAKEEARPVLADPAAQPPASTDLAAPPSEAVAAPAPASLAAPVSSESDAKTTTDSEVEALEKSLGASPVTAVQAAGDPLGAQTSSSTDTPLAPPDSPAPSVPSKPNTPRFDRLSAPLRQGSLPPPPPPEKSSADEIAKVAHAFGRELSPAATPSPRRSTDKALPPTADDLASAVAASSSSSGTAAHGLTDSGPTSSSTSPRPMQSGSSAGGIRVGKGPPPATNPSEELPFDFNRFLEQMRHRSAVPVGEYVRSFIRGFSKKPYRTADQIRLIFDFLAFITEKMREAEVWANSTPAEFDNATEAMEKLIMNRLYSLTFTPAVAREGKWAVQTDDLERDRIIKDRILLFSWIRPEHLDIPVGEHTAGFVEFAAQELLKMNNYKAPRDKLICILNCCKVIFGMIRHMATSESADSFVPALIYVVLKANPDNLVSNVEYISRFRSPDRLSSESGYYLSSLRPNFLQAGAISFVETMDHTSLTNVTQEEMERNVDAAVTALALAAPPSPPTTRSGVSLSGSNSPFAEEGARTLQSLAPIAASLADDTRMFLQRTGEAARAGLAGGLGRPMGALGKLFNEGLDGIRTPSPAGGGSSNAPGSGVEERGDGGQHDEAPTQAQAPTSTLSVGVRMSMPAILVNPKPAGASAALPPNKQSALDAARSRAASNSLHGKAPAIEGKRRLLRSAHFRALLQAPGATKPTGADYLPQGPNAVRSTFPQPLPPEVARALRLSREEQMEMVRSATAAAATASSSASGAGGAGSSLSAAGSAPGQFAVSLKEARRFLKERLSIVVRADQEAAAAVAAAAQAQLNGEASTAQPEASTSARPADGSAAFGVEDHALQRFADIVEEELDDWLGTQVFSLQQSAGQGVASSDSAGRVIVDSDFLRPRSEAEDKDDEEHASAMSTSEEDAEAAAVVASSSRGAADGEEPCILELSAAPHSLRWYVPSPLLRYAVHCLARIHGCPSFSKDAGVGAGAGTTRRETWILNPNPAARGTRSGAGGLAGASGVAPPARRGTGYQQQHQSANGRAGAGPGFALDTPPTTDIGTDIGTDSEVGFYDHDQGSSSEAEHVASARVGIIGGLQHGLADSVVWSEDEADDPSDGGGGANGAGTATVMRHRLQRLGDGEAAEDLDSETGDDDDGDESSAAAEGDTTLTTDSTGRPRHSNSTRGSATRTAAAATALSQSSALSDSIISSGYERESEGGEEFEDDEEDDASLAGSVAGLSLASQVTGGGQSGQTRTIGVDGQRRTSSGPSSKYT</sequence>
<evidence type="ECO:0000313" key="3">
    <source>
        <dbReference type="EMBL" id="KAK0538498.1"/>
    </source>
</evidence>
<feature type="region of interest" description="Disordered" evidence="1">
    <location>
        <begin position="1132"/>
        <end position="1187"/>
    </location>
</feature>
<dbReference type="InterPro" id="IPR037191">
    <property type="entry name" value="VPS9_dom_sf"/>
</dbReference>
<feature type="compositionally biased region" description="Pro residues" evidence="1">
    <location>
        <begin position="237"/>
        <end position="248"/>
    </location>
</feature>
<proteinExistence type="predicted"/>
<feature type="compositionally biased region" description="Acidic residues" evidence="1">
    <location>
        <begin position="1271"/>
        <end position="1288"/>
    </location>
</feature>
<dbReference type="GO" id="GO:0016192">
    <property type="term" value="P:vesicle-mediated transport"/>
    <property type="evidence" value="ECO:0007669"/>
    <property type="project" value="InterPro"/>
</dbReference>
<dbReference type="PROSITE" id="PS51205">
    <property type="entry name" value="VPS9"/>
    <property type="match status" value="1"/>
</dbReference>
<dbReference type="PANTHER" id="PTHR23101:SF25">
    <property type="entry name" value="GTPASE-ACTIVATING PROTEIN AND VPS9 DOMAIN-CONTAINING PROTEIN 1"/>
    <property type="match status" value="1"/>
</dbReference>
<dbReference type="InterPro" id="IPR045046">
    <property type="entry name" value="Vps9-like"/>
</dbReference>
<feature type="compositionally biased region" description="Low complexity" evidence="1">
    <location>
        <begin position="1056"/>
        <end position="1065"/>
    </location>
</feature>
<feature type="compositionally biased region" description="Polar residues" evidence="1">
    <location>
        <begin position="654"/>
        <end position="665"/>
    </location>
</feature>
<feature type="compositionally biased region" description="Basic and acidic residues" evidence="1">
    <location>
        <begin position="743"/>
        <end position="755"/>
    </location>
</feature>
<feature type="region of interest" description="Disordered" evidence="1">
    <location>
        <begin position="1373"/>
        <end position="1404"/>
    </location>
</feature>
<feature type="compositionally biased region" description="Acidic residues" evidence="1">
    <location>
        <begin position="1348"/>
        <end position="1360"/>
    </location>
</feature>
<dbReference type="GO" id="GO:0005829">
    <property type="term" value="C:cytosol"/>
    <property type="evidence" value="ECO:0007669"/>
    <property type="project" value="TreeGrafter"/>
</dbReference>
<dbReference type="Gene3D" id="1.10.246.120">
    <property type="match status" value="1"/>
</dbReference>
<feature type="compositionally biased region" description="Low complexity" evidence="1">
    <location>
        <begin position="93"/>
        <end position="110"/>
    </location>
</feature>
<protein>
    <recommendedName>
        <fullName evidence="2">VPS9 domain-containing protein</fullName>
    </recommendedName>
</protein>
<dbReference type="GO" id="GO:0030139">
    <property type="term" value="C:endocytic vesicle"/>
    <property type="evidence" value="ECO:0007669"/>
    <property type="project" value="TreeGrafter"/>
</dbReference>
<feature type="region of interest" description="Disordered" evidence="1">
    <location>
        <begin position="1026"/>
        <end position="1065"/>
    </location>
</feature>
<keyword evidence="4" id="KW-1185">Reference proteome</keyword>
<organism evidence="3 4">
    <name type="scientific">Tilletia horrida</name>
    <dbReference type="NCBI Taxonomy" id="155126"/>
    <lineage>
        <taxon>Eukaryota</taxon>
        <taxon>Fungi</taxon>
        <taxon>Dikarya</taxon>
        <taxon>Basidiomycota</taxon>
        <taxon>Ustilaginomycotina</taxon>
        <taxon>Exobasidiomycetes</taxon>
        <taxon>Tilletiales</taxon>
        <taxon>Tilletiaceae</taxon>
        <taxon>Tilletia</taxon>
    </lineage>
</organism>
<feature type="region of interest" description="Disordered" evidence="1">
    <location>
        <begin position="1269"/>
        <end position="1361"/>
    </location>
</feature>
<dbReference type="Proteomes" id="UP001176521">
    <property type="component" value="Unassembled WGS sequence"/>
</dbReference>
<dbReference type="PANTHER" id="PTHR23101">
    <property type="entry name" value="RAB GDP/GTP EXCHANGE FACTOR"/>
    <property type="match status" value="1"/>
</dbReference>
<evidence type="ECO:0000313" key="4">
    <source>
        <dbReference type="Proteomes" id="UP001176521"/>
    </source>
</evidence>
<dbReference type="Pfam" id="PF02204">
    <property type="entry name" value="VPS9"/>
    <property type="match status" value="1"/>
</dbReference>
<feature type="compositionally biased region" description="Low complexity" evidence="1">
    <location>
        <begin position="317"/>
        <end position="353"/>
    </location>
</feature>
<accession>A0AAN6GI68</accession>
<dbReference type="InterPro" id="IPR003123">
    <property type="entry name" value="VPS9"/>
</dbReference>
<dbReference type="EMBL" id="JAPDMQ010000044">
    <property type="protein sequence ID" value="KAK0538498.1"/>
    <property type="molecule type" value="Genomic_DNA"/>
</dbReference>
<dbReference type="GO" id="GO:0031267">
    <property type="term" value="F:small GTPase binding"/>
    <property type="evidence" value="ECO:0007669"/>
    <property type="project" value="TreeGrafter"/>
</dbReference>
<comment type="caution">
    <text evidence="3">The sequence shown here is derived from an EMBL/GenBank/DDBJ whole genome shotgun (WGS) entry which is preliminary data.</text>
</comment>
<dbReference type="Pfam" id="PF18151">
    <property type="entry name" value="DUF5601"/>
    <property type="match status" value="1"/>
</dbReference>
<feature type="region of interest" description="Disordered" evidence="1">
    <location>
        <begin position="1"/>
        <end position="374"/>
    </location>
</feature>
<dbReference type="Gene3D" id="1.20.1050.80">
    <property type="entry name" value="VPS9 domain"/>
    <property type="match status" value="1"/>
</dbReference>
<dbReference type="GO" id="GO:0005085">
    <property type="term" value="F:guanyl-nucleotide exchange factor activity"/>
    <property type="evidence" value="ECO:0007669"/>
    <property type="project" value="InterPro"/>
</dbReference>
<feature type="compositionally biased region" description="Polar residues" evidence="1">
    <location>
        <begin position="1161"/>
        <end position="1170"/>
    </location>
</feature>
<feature type="compositionally biased region" description="Polar residues" evidence="1">
    <location>
        <begin position="1394"/>
        <end position="1404"/>
    </location>
</feature>
<dbReference type="SUPFAM" id="SSF109993">
    <property type="entry name" value="VPS9 domain"/>
    <property type="match status" value="1"/>
</dbReference>
<evidence type="ECO:0000256" key="1">
    <source>
        <dbReference type="SAM" id="MobiDB-lite"/>
    </source>
</evidence>
<feature type="compositionally biased region" description="Basic and acidic residues" evidence="1">
    <location>
        <begin position="1"/>
        <end position="10"/>
    </location>
</feature>
<evidence type="ECO:0000259" key="2">
    <source>
        <dbReference type="PROSITE" id="PS51205"/>
    </source>
</evidence>
<feature type="region of interest" description="Disordered" evidence="1">
    <location>
        <begin position="646"/>
        <end position="667"/>
    </location>
</feature>
<feature type="region of interest" description="Disordered" evidence="1">
    <location>
        <begin position="719"/>
        <end position="765"/>
    </location>
</feature>
<dbReference type="SMART" id="SM00167">
    <property type="entry name" value="VPS9"/>
    <property type="match status" value="1"/>
</dbReference>
<gene>
    <name evidence="3" type="ORF">OC842_001278</name>
</gene>
<feature type="domain" description="VPS9" evidence="2">
    <location>
        <begin position="480"/>
        <end position="618"/>
    </location>
</feature>